<feature type="transmembrane region" description="Helical" evidence="5">
    <location>
        <begin position="141"/>
        <end position="160"/>
    </location>
</feature>
<evidence type="ECO:0000256" key="3">
    <source>
        <dbReference type="ARBA" id="ARBA00022989"/>
    </source>
</evidence>
<comment type="subcellular location">
    <subcellularLocation>
        <location evidence="1">Membrane</location>
        <topology evidence="1">Multi-pass membrane protein</topology>
    </subcellularLocation>
</comment>
<gene>
    <name evidence="6" type="ORF">DES32_2586</name>
</gene>
<evidence type="ECO:0000313" key="6">
    <source>
        <dbReference type="EMBL" id="REF86531.1"/>
    </source>
</evidence>
<feature type="transmembrane region" description="Helical" evidence="5">
    <location>
        <begin position="108"/>
        <end position="135"/>
    </location>
</feature>
<evidence type="ECO:0000256" key="2">
    <source>
        <dbReference type="ARBA" id="ARBA00022692"/>
    </source>
</evidence>
<feature type="transmembrane region" description="Helical" evidence="5">
    <location>
        <begin position="60"/>
        <end position="87"/>
    </location>
</feature>
<evidence type="ECO:0000256" key="1">
    <source>
        <dbReference type="ARBA" id="ARBA00004141"/>
    </source>
</evidence>
<feature type="transmembrane region" description="Helical" evidence="5">
    <location>
        <begin position="181"/>
        <end position="204"/>
    </location>
</feature>
<evidence type="ECO:0000256" key="4">
    <source>
        <dbReference type="ARBA" id="ARBA00023136"/>
    </source>
</evidence>
<dbReference type="AlphaFoldDB" id="A0A3D9YXX1"/>
<comment type="caution">
    <text evidence="6">The sequence shown here is derived from an EMBL/GenBank/DDBJ whole genome shotgun (WGS) entry which is preliminary data.</text>
</comment>
<dbReference type="EMBL" id="QUMO01000003">
    <property type="protein sequence ID" value="REF86531.1"/>
    <property type="molecule type" value="Genomic_DNA"/>
</dbReference>
<dbReference type="Proteomes" id="UP000256900">
    <property type="component" value="Unassembled WGS sequence"/>
</dbReference>
<sequence length="226" mass="24296">MLLSLALDAFAEIFTPPFRRVLYKTLALTALLLVFVFAAAETTLTHFLVLPYHWLTTGVTLIAALALLIGFAFAITPVSFVVAGFFFDELAAKVEADIDPKHPGATPLLGAQIRVTAVFAALALALNIVALLLLLVPGVNAVIFLIVNAYLLGRGYFELAALRYSRIEDVARIRRANEWQIFLAGLFIAALAAVPLVNLLTPLFGASLMVRLHNKLAAASAIPAKS</sequence>
<keyword evidence="2 5" id="KW-0812">Transmembrane</keyword>
<evidence type="ECO:0000313" key="7">
    <source>
        <dbReference type="Proteomes" id="UP000256900"/>
    </source>
</evidence>
<feature type="transmembrane region" description="Helical" evidence="5">
    <location>
        <begin position="21"/>
        <end position="40"/>
    </location>
</feature>
<protein>
    <submittedName>
        <fullName evidence="6">CysZ protein</fullName>
    </submittedName>
</protein>
<organism evidence="6 7">
    <name type="scientific">Methylovirgula ligni</name>
    <dbReference type="NCBI Taxonomy" id="569860"/>
    <lineage>
        <taxon>Bacteria</taxon>
        <taxon>Pseudomonadati</taxon>
        <taxon>Pseudomonadota</taxon>
        <taxon>Alphaproteobacteria</taxon>
        <taxon>Hyphomicrobiales</taxon>
        <taxon>Beijerinckiaceae</taxon>
        <taxon>Methylovirgula</taxon>
    </lineage>
</organism>
<keyword evidence="7" id="KW-1185">Reference proteome</keyword>
<name>A0A3D9YXX1_9HYPH</name>
<proteinExistence type="predicted"/>
<keyword evidence="3 5" id="KW-1133">Transmembrane helix</keyword>
<evidence type="ECO:0000256" key="5">
    <source>
        <dbReference type="SAM" id="Phobius"/>
    </source>
</evidence>
<keyword evidence="4 5" id="KW-0472">Membrane</keyword>
<reference evidence="6 7" key="1">
    <citation type="submission" date="2018-08" db="EMBL/GenBank/DDBJ databases">
        <title>Genomic Encyclopedia of Type Strains, Phase IV (KMG-IV): sequencing the most valuable type-strain genomes for metagenomic binning, comparative biology and taxonomic classification.</title>
        <authorList>
            <person name="Goeker M."/>
        </authorList>
    </citation>
    <scope>NUCLEOTIDE SEQUENCE [LARGE SCALE GENOMIC DNA]</scope>
    <source>
        <strain evidence="6 7">BW863</strain>
    </source>
</reference>
<dbReference type="InterPro" id="IPR059112">
    <property type="entry name" value="CysZ/EI24"/>
</dbReference>
<accession>A0A3D9YXX1</accession>
<dbReference type="Pfam" id="PF07264">
    <property type="entry name" value="EI24"/>
    <property type="match status" value="1"/>
</dbReference>
<dbReference type="OrthoDB" id="5421146at2"/>